<evidence type="ECO:0000313" key="4">
    <source>
        <dbReference type="RefSeq" id="XP_013412823.1"/>
    </source>
</evidence>
<keyword evidence="2" id="KW-1133">Transmembrane helix</keyword>
<protein>
    <submittedName>
        <fullName evidence="4">Uncharacterized protein LOC106175393</fullName>
    </submittedName>
</protein>
<dbReference type="Proteomes" id="UP000085678">
    <property type="component" value="Unplaced"/>
</dbReference>
<name>A0A1S3JQZ9_LINAN</name>
<organism evidence="3 4">
    <name type="scientific">Lingula anatina</name>
    <name type="common">Brachiopod</name>
    <name type="synonym">Lingula unguis</name>
    <dbReference type="NCBI Taxonomy" id="7574"/>
    <lineage>
        <taxon>Eukaryota</taxon>
        <taxon>Metazoa</taxon>
        <taxon>Spiralia</taxon>
        <taxon>Lophotrochozoa</taxon>
        <taxon>Brachiopoda</taxon>
        <taxon>Linguliformea</taxon>
        <taxon>Lingulata</taxon>
        <taxon>Lingulida</taxon>
        <taxon>Linguloidea</taxon>
        <taxon>Lingulidae</taxon>
        <taxon>Lingula</taxon>
    </lineage>
</organism>
<gene>
    <name evidence="4" type="primary">LOC106175393</name>
</gene>
<feature type="region of interest" description="Disordered" evidence="1">
    <location>
        <begin position="86"/>
        <end position="112"/>
    </location>
</feature>
<dbReference type="AlphaFoldDB" id="A0A1S3JQZ9"/>
<dbReference type="GeneID" id="106175393"/>
<sequence>MPASKEAESMKADIQTAAIASTMGVLVVIGIIIAVFLIRRRLVQNSEDKHSGAKFTNSQHPSGAAFEQSIYSNEICLEQMHATESGNKATAELPTPSKNQDRSPSQNIDDSYTKVYKPARQDQDSISDRYDALYELENPTIKTGENEYFSIIESDTNTAQQKQTAPDPSNVVMVENDIYDRGVEDDYTSSTTLVENDLYNA</sequence>
<dbReference type="KEGG" id="lak:106175393"/>
<feature type="compositionally biased region" description="Polar residues" evidence="1">
    <location>
        <begin position="96"/>
        <end position="110"/>
    </location>
</feature>
<keyword evidence="2" id="KW-0812">Transmembrane</keyword>
<accession>A0A1S3JQZ9</accession>
<proteinExistence type="predicted"/>
<feature type="transmembrane region" description="Helical" evidence="2">
    <location>
        <begin position="14"/>
        <end position="38"/>
    </location>
</feature>
<evidence type="ECO:0000256" key="2">
    <source>
        <dbReference type="SAM" id="Phobius"/>
    </source>
</evidence>
<dbReference type="InParanoid" id="A0A1S3JQZ9"/>
<dbReference type="RefSeq" id="XP_013412823.1">
    <property type="nucleotide sequence ID" value="XM_013557369.2"/>
</dbReference>
<keyword evidence="3" id="KW-1185">Reference proteome</keyword>
<reference evidence="4" key="1">
    <citation type="submission" date="2025-08" db="UniProtKB">
        <authorList>
            <consortium name="RefSeq"/>
        </authorList>
    </citation>
    <scope>IDENTIFICATION</scope>
    <source>
        <tissue evidence="4">Gonads</tissue>
    </source>
</reference>
<keyword evidence="2" id="KW-0472">Membrane</keyword>
<evidence type="ECO:0000256" key="1">
    <source>
        <dbReference type="SAM" id="MobiDB-lite"/>
    </source>
</evidence>
<evidence type="ECO:0000313" key="3">
    <source>
        <dbReference type="Proteomes" id="UP000085678"/>
    </source>
</evidence>